<dbReference type="PROSITE" id="PS51804">
    <property type="entry name" value="ZF_C2HC_LYAR"/>
    <property type="match status" value="1"/>
</dbReference>
<keyword evidence="4 7" id="KW-0863">Zinc-finger</keyword>
<dbReference type="Pfam" id="PF08790">
    <property type="entry name" value="zf-LYAR"/>
    <property type="match status" value="1"/>
</dbReference>
<feature type="region of interest" description="Disordered" evidence="8">
    <location>
        <begin position="149"/>
        <end position="191"/>
    </location>
</feature>
<keyword evidence="5" id="KW-0862">Zinc</keyword>
<evidence type="ECO:0000256" key="3">
    <source>
        <dbReference type="ARBA" id="ARBA00022737"/>
    </source>
</evidence>
<dbReference type="InterPro" id="IPR014898">
    <property type="entry name" value="Znf_C2H2_LYAR"/>
</dbReference>
<dbReference type="InterPro" id="IPR039999">
    <property type="entry name" value="LYAR"/>
</dbReference>
<dbReference type="PANTHER" id="PTHR13100:SF10">
    <property type="entry name" value="CELL GROWTH-REGULATING NUCLEOLAR PROTEIN"/>
    <property type="match status" value="1"/>
</dbReference>
<evidence type="ECO:0000256" key="1">
    <source>
        <dbReference type="ARBA" id="ARBA00004123"/>
    </source>
</evidence>
<protein>
    <submittedName>
        <fullName evidence="12">Cell growth-regulating nucleolar protein</fullName>
    </submittedName>
</protein>
<dbReference type="Proteomes" id="UP000694924">
    <property type="component" value="Unplaced"/>
</dbReference>
<feature type="compositionally biased region" description="Basic and acidic residues" evidence="8">
    <location>
        <begin position="167"/>
        <end position="176"/>
    </location>
</feature>
<name>A0ABM1I4C6_POLDO</name>
<feature type="domain" description="Zinc finger C2H2 LYAR-type" evidence="9">
    <location>
        <begin position="32"/>
        <end position="59"/>
    </location>
</feature>
<accession>A0ABM1I4C6</accession>
<comment type="subcellular location">
    <subcellularLocation>
        <location evidence="1">Nucleus</location>
    </subcellularLocation>
</comment>
<evidence type="ECO:0000256" key="4">
    <source>
        <dbReference type="ARBA" id="ARBA00022771"/>
    </source>
</evidence>
<dbReference type="InterPro" id="IPR058719">
    <property type="entry name" value="WHD_LYAR"/>
</dbReference>
<feature type="compositionally biased region" description="Basic residues" evidence="8">
    <location>
        <begin position="226"/>
        <end position="235"/>
    </location>
</feature>
<evidence type="ECO:0000256" key="6">
    <source>
        <dbReference type="ARBA" id="ARBA00023242"/>
    </source>
</evidence>
<feature type="domain" description="Cell growth-regulating nucleolar protein-like winged helix" evidence="10">
    <location>
        <begin position="283"/>
        <end position="349"/>
    </location>
</feature>
<gene>
    <name evidence="12" type="primary">LOC107065675</name>
</gene>
<evidence type="ECO:0000313" key="11">
    <source>
        <dbReference type="Proteomes" id="UP000694924"/>
    </source>
</evidence>
<dbReference type="RefSeq" id="XP_015175063.1">
    <property type="nucleotide sequence ID" value="XM_015319577.1"/>
</dbReference>
<keyword evidence="3" id="KW-0677">Repeat</keyword>
<evidence type="ECO:0000259" key="10">
    <source>
        <dbReference type="Pfam" id="PF25879"/>
    </source>
</evidence>
<sequence length="350" mass="40424">MVVFTCNHCGETLQKPRVAKHYQFQCYNKPYLTCVDCLKDFHEQEYVQHTKCITEAERYGGKNYVPKAAANKGERKQQEWLKVVNNVLETNTDLSRDEREFLKGLSNCENVPRKKVKFINFVNNAFGFRTNKSIIESVWDKMEKAHQQSINSNVKQEQIEKTNGNHKVKEVAKEDETLTNNLDNNVAENQNNENICKESKCDNKQDNENKELSDNNCIKGLELKKDKKSKKRKHSSLSANTEEEEEEESSSAIKKSHLDNETVITNETANESQNENASSEGMKFSWKNTILNIVSIKGEISLKKLQKKVHVQYTNHCQNEITDDKFMNKFNKKLNKMTEVIVSEGKVKMA</sequence>
<feature type="region of interest" description="Disordered" evidence="8">
    <location>
        <begin position="225"/>
        <end position="260"/>
    </location>
</feature>
<keyword evidence="2" id="KW-0479">Metal-binding</keyword>
<proteinExistence type="predicted"/>
<evidence type="ECO:0000256" key="2">
    <source>
        <dbReference type="ARBA" id="ARBA00022723"/>
    </source>
</evidence>
<feature type="compositionally biased region" description="Low complexity" evidence="8">
    <location>
        <begin position="180"/>
        <end position="191"/>
    </location>
</feature>
<dbReference type="Pfam" id="PF25879">
    <property type="entry name" value="WHD_LYAR"/>
    <property type="match status" value="1"/>
</dbReference>
<evidence type="ECO:0000256" key="5">
    <source>
        <dbReference type="ARBA" id="ARBA00022833"/>
    </source>
</evidence>
<dbReference type="GeneID" id="107065675"/>
<evidence type="ECO:0000256" key="8">
    <source>
        <dbReference type="SAM" id="MobiDB-lite"/>
    </source>
</evidence>
<evidence type="ECO:0000259" key="9">
    <source>
        <dbReference type="Pfam" id="PF08790"/>
    </source>
</evidence>
<evidence type="ECO:0000256" key="7">
    <source>
        <dbReference type="PROSITE-ProRule" id="PRU01145"/>
    </source>
</evidence>
<dbReference type="PANTHER" id="PTHR13100">
    <property type="entry name" value="CELL GROWTH-REGULATING NUCLEOLAR PROTEIN LYAR"/>
    <property type="match status" value="1"/>
</dbReference>
<dbReference type="Gene3D" id="3.30.1490.490">
    <property type="match status" value="1"/>
</dbReference>
<keyword evidence="6" id="KW-0539">Nucleus</keyword>
<keyword evidence="11" id="KW-1185">Reference proteome</keyword>
<organism evidence="11 12">
    <name type="scientific">Polistes dominula</name>
    <name type="common">European paper wasp</name>
    <name type="synonym">Vespa dominula</name>
    <dbReference type="NCBI Taxonomy" id="743375"/>
    <lineage>
        <taxon>Eukaryota</taxon>
        <taxon>Metazoa</taxon>
        <taxon>Ecdysozoa</taxon>
        <taxon>Arthropoda</taxon>
        <taxon>Hexapoda</taxon>
        <taxon>Insecta</taxon>
        <taxon>Pterygota</taxon>
        <taxon>Neoptera</taxon>
        <taxon>Endopterygota</taxon>
        <taxon>Hymenoptera</taxon>
        <taxon>Apocrita</taxon>
        <taxon>Aculeata</taxon>
        <taxon>Vespoidea</taxon>
        <taxon>Vespidae</taxon>
        <taxon>Polistinae</taxon>
        <taxon>Polistini</taxon>
        <taxon>Polistes</taxon>
    </lineage>
</organism>
<evidence type="ECO:0000313" key="12">
    <source>
        <dbReference type="RefSeq" id="XP_015175063.1"/>
    </source>
</evidence>
<dbReference type="InterPro" id="IPR036236">
    <property type="entry name" value="Znf_C2H2_sf"/>
</dbReference>
<reference evidence="12" key="1">
    <citation type="submission" date="2025-08" db="UniProtKB">
        <authorList>
            <consortium name="RefSeq"/>
        </authorList>
    </citation>
    <scope>IDENTIFICATION</scope>
    <source>
        <tissue evidence="12">Whole body</tissue>
    </source>
</reference>
<dbReference type="SUPFAM" id="SSF57667">
    <property type="entry name" value="beta-beta-alpha zinc fingers"/>
    <property type="match status" value="2"/>
</dbReference>